<dbReference type="InterPro" id="IPR029064">
    <property type="entry name" value="Ribosomal_eL30-like_sf"/>
</dbReference>
<dbReference type="PANTHER" id="PTHR21237:SF10">
    <property type="entry name" value="GRPE PROTEIN HOMOLOG 2, MITOCHONDRIAL"/>
    <property type="match status" value="1"/>
</dbReference>
<comment type="subcellular location">
    <subcellularLocation>
        <location evidence="1">Nucleus</location>
        <location evidence="1">Nucleolus</location>
    </subcellularLocation>
</comment>
<evidence type="ECO:0000256" key="1">
    <source>
        <dbReference type="ARBA" id="ARBA00004604"/>
    </source>
</evidence>
<evidence type="ECO:0000256" key="10">
    <source>
        <dbReference type="SAM" id="Coils"/>
    </source>
</evidence>
<dbReference type="GO" id="GO:0005730">
    <property type="term" value="C:nucleolus"/>
    <property type="evidence" value="ECO:0007669"/>
    <property type="project" value="UniProtKB-SubCell"/>
</dbReference>
<dbReference type="InterPro" id="IPR013805">
    <property type="entry name" value="GrpE_CC"/>
</dbReference>
<evidence type="ECO:0000256" key="5">
    <source>
        <dbReference type="ARBA" id="ARBA00022552"/>
    </source>
</evidence>
<dbReference type="GO" id="GO:0000774">
    <property type="term" value="F:adenyl-nucleotide exchange factor activity"/>
    <property type="evidence" value="ECO:0007669"/>
    <property type="project" value="InterPro"/>
</dbReference>
<dbReference type="AlphaFoldDB" id="A0A7J6BUC3"/>
<evidence type="ECO:0000313" key="12">
    <source>
        <dbReference type="EMBL" id="KAF4098424.1"/>
    </source>
</evidence>
<accession>A0A7J6BUC3</accession>
<dbReference type="CDD" id="cd00446">
    <property type="entry name" value="GrpE"/>
    <property type="match status" value="1"/>
</dbReference>
<dbReference type="Pfam" id="PF01248">
    <property type="entry name" value="Ribosomal_L7Ae"/>
    <property type="match status" value="1"/>
</dbReference>
<dbReference type="InterPro" id="IPR000740">
    <property type="entry name" value="GrpE"/>
</dbReference>
<sequence length="335" mass="37594">MALRFLSVTRRYPVDLCRLKPSAVNRSVAGLFSTAAEHRSSGDDCHGDDGDDNQSQSVTNVRSLKTRARKLEEQVHDLTERYKRAIADSDNVRKRTQKFVEDAKLFGIQSFCRDIVEVADLLEKVEEGDGVQQLTRIQGRLQNIFTKHGLKKMSPVGSTYDPYQHEIVCHTPAKGVEPGTIAVRNMTKVKKEKTVEEETGGTEKSYQELIANVNPIANPLASRKLSKKLYKCVKKAAKIKQIRRGVKEVQKFINKGEKGIVVFAGDTLPIEVYCHLPIMCEDRNLPYAYVPSKVDLGSSAGSKRPTCVIMVKPHDEYKEAYDECLEEVTSLPKPI</sequence>
<comment type="caution">
    <text evidence="12">The sequence shown here is derived from an EMBL/GenBank/DDBJ whole genome shotgun (WGS) entry which is preliminary data.</text>
</comment>
<evidence type="ECO:0000256" key="6">
    <source>
        <dbReference type="ARBA" id="ARBA00022884"/>
    </source>
</evidence>
<dbReference type="SUPFAM" id="SSF55315">
    <property type="entry name" value="L30e-like"/>
    <property type="match status" value="1"/>
</dbReference>
<reference evidence="12 13" key="1">
    <citation type="submission" date="2020-04" db="EMBL/GenBank/DDBJ databases">
        <title>Chromosome-level genome assembly of a cyprinid fish Onychostoma macrolepis by integration of Nanopore Sequencing, Bionano and Hi-C technology.</title>
        <authorList>
            <person name="Wang D."/>
        </authorList>
    </citation>
    <scope>NUCLEOTIDE SEQUENCE [LARGE SCALE GENOMIC DNA]</scope>
    <source>
        <strain evidence="12">SWU-2019</strain>
        <tissue evidence="12">Muscle</tissue>
    </source>
</reference>
<evidence type="ECO:0000256" key="2">
    <source>
        <dbReference type="ARBA" id="ARBA00007337"/>
    </source>
</evidence>
<dbReference type="Proteomes" id="UP000579812">
    <property type="component" value="Unassembled WGS sequence"/>
</dbReference>
<organism evidence="12 13">
    <name type="scientific">Onychostoma macrolepis</name>
    <dbReference type="NCBI Taxonomy" id="369639"/>
    <lineage>
        <taxon>Eukaryota</taxon>
        <taxon>Metazoa</taxon>
        <taxon>Chordata</taxon>
        <taxon>Craniata</taxon>
        <taxon>Vertebrata</taxon>
        <taxon>Euteleostomi</taxon>
        <taxon>Actinopterygii</taxon>
        <taxon>Neopterygii</taxon>
        <taxon>Teleostei</taxon>
        <taxon>Ostariophysi</taxon>
        <taxon>Cypriniformes</taxon>
        <taxon>Cyprinidae</taxon>
        <taxon>Acrossocheilinae</taxon>
        <taxon>Onychostoma</taxon>
    </lineage>
</organism>
<dbReference type="GO" id="GO:0051082">
    <property type="term" value="F:unfolded protein binding"/>
    <property type="evidence" value="ECO:0007669"/>
    <property type="project" value="TreeGrafter"/>
</dbReference>
<protein>
    <recommendedName>
        <fullName evidence="11">Ribosomal protein eL8/eL30/eS12/Gadd45 domain-containing protein</fullName>
    </recommendedName>
</protein>
<dbReference type="GO" id="GO:0006364">
    <property type="term" value="P:rRNA processing"/>
    <property type="evidence" value="ECO:0007669"/>
    <property type="project" value="UniProtKB-KW"/>
</dbReference>
<comment type="similarity">
    <text evidence="2">Belongs to the eukaryotic ribosomal protein eL8 family.</text>
</comment>
<evidence type="ECO:0000256" key="9">
    <source>
        <dbReference type="ARBA" id="ARBA00023274"/>
    </source>
</evidence>
<evidence type="ECO:0000313" key="13">
    <source>
        <dbReference type="Proteomes" id="UP000579812"/>
    </source>
</evidence>
<dbReference type="InterPro" id="IPR002415">
    <property type="entry name" value="H/ACA_rnp_Nhp2-like"/>
</dbReference>
<keyword evidence="6" id="KW-0694">RNA-binding</keyword>
<dbReference type="Gene3D" id="3.30.1330.30">
    <property type="match status" value="1"/>
</dbReference>
<keyword evidence="5" id="KW-0698">rRNA processing</keyword>
<dbReference type="PRINTS" id="PR00883">
    <property type="entry name" value="NUCLEARHMG"/>
</dbReference>
<dbReference type="FunFam" id="3.30.1330.30:FF:000016">
    <property type="entry name" value="H/ACA ribonucleoprotein complex subunit 2"/>
    <property type="match status" value="1"/>
</dbReference>
<dbReference type="GO" id="GO:0051087">
    <property type="term" value="F:protein-folding chaperone binding"/>
    <property type="evidence" value="ECO:0007669"/>
    <property type="project" value="InterPro"/>
</dbReference>
<feature type="domain" description="Ribosomal protein eL8/eL30/eS12/Gadd45" evidence="11">
    <location>
        <begin position="228"/>
        <end position="319"/>
    </location>
</feature>
<dbReference type="Pfam" id="PF01025">
    <property type="entry name" value="GrpE"/>
    <property type="match status" value="1"/>
</dbReference>
<name>A0A7J6BUC3_9TELE</name>
<dbReference type="GO" id="GO:0042803">
    <property type="term" value="F:protein homodimerization activity"/>
    <property type="evidence" value="ECO:0007669"/>
    <property type="project" value="InterPro"/>
</dbReference>
<evidence type="ECO:0000256" key="3">
    <source>
        <dbReference type="ARBA" id="ARBA00009054"/>
    </source>
</evidence>
<keyword evidence="10" id="KW-0175">Coiled coil</keyword>
<dbReference type="EMBL" id="JAAMOB010000021">
    <property type="protein sequence ID" value="KAF4098424.1"/>
    <property type="molecule type" value="Genomic_DNA"/>
</dbReference>
<comment type="similarity">
    <text evidence="3">Belongs to the GrpE family.</text>
</comment>
<proteinExistence type="inferred from homology"/>
<dbReference type="PRINTS" id="PR00881">
    <property type="entry name" value="L7ARS6FAMILY"/>
</dbReference>
<feature type="coiled-coil region" evidence="10">
    <location>
        <begin position="61"/>
        <end position="88"/>
    </location>
</feature>
<keyword evidence="7" id="KW-0143">Chaperone</keyword>
<keyword evidence="9" id="KW-0687">Ribonucleoprotein</keyword>
<dbReference type="GO" id="GO:1990904">
    <property type="term" value="C:ribonucleoprotein complex"/>
    <property type="evidence" value="ECO:0007669"/>
    <property type="project" value="UniProtKB-KW"/>
</dbReference>
<dbReference type="InterPro" id="IPR018492">
    <property type="entry name" value="Ribosomal_eL8/Nhp2"/>
</dbReference>
<dbReference type="Gene3D" id="3.90.20.20">
    <property type="match status" value="1"/>
</dbReference>
<gene>
    <name evidence="12" type="ORF">G5714_020454</name>
</gene>
<dbReference type="GO" id="GO:0003723">
    <property type="term" value="F:RNA binding"/>
    <property type="evidence" value="ECO:0007669"/>
    <property type="project" value="UniProtKB-KW"/>
</dbReference>
<dbReference type="GO" id="GO:0030150">
    <property type="term" value="P:protein import into mitochondrial matrix"/>
    <property type="evidence" value="ECO:0007669"/>
    <property type="project" value="TreeGrafter"/>
</dbReference>
<dbReference type="InterPro" id="IPR004038">
    <property type="entry name" value="Ribosomal_eL8/eL30/eS12/Gad45"/>
</dbReference>
<evidence type="ECO:0000256" key="7">
    <source>
        <dbReference type="ARBA" id="ARBA00023186"/>
    </source>
</evidence>
<dbReference type="SUPFAM" id="SSF58014">
    <property type="entry name" value="Coiled-coil domain of nucleotide exchange factor GrpE"/>
    <property type="match status" value="1"/>
</dbReference>
<evidence type="ECO:0000256" key="4">
    <source>
        <dbReference type="ARBA" id="ARBA00022517"/>
    </source>
</evidence>
<evidence type="ECO:0000256" key="8">
    <source>
        <dbReference type="ARBA" id="ARBA00023242"/>
    </source>
</evidence>
<dbReference type="GO" id="GO:0006457">
    <property type="term" value="P:protein folding"/>
    <property type="evidence" value="ECO:0007669"/>
    <property type="project" value="InterPro"/>
</dbReference>
<keyword evidence="8" id="KW-0539">Nucleus</keyword>
<dbReference type="GO" id="GO:0001405">
    <property type="term" value="C:PAM complex, Tim23 associated import motor"/>
    <property type="evidence" value="ECO:0007669"/>
    <property type="project" value="TreeGrafter"/>
</dbReference>
<dbReference type="PANTHER" id="PTHR21237">
    <property type="entry name" value="GRPE PROTEIN"/>
    <property type="match status" value="1"/>
</dbReference>
<evidence type="ECO:0000259" key="11">
    <source>
        <dbReference type="Pfam" id="PF01248"/>
    </source>
</evidence>
<keyword evidence="13" id="KW-1185">Reference proteome</keyword>
<keyword evidence="4" id="KW-0690">Ribosome biogenesis</keyword>